<evidence type="ECO:0000256" key="6">
    <source>
        <dbReference type="ARBA" id="ARBA00023136"/>
    </source>
</evidence>
<dbReference type="PROSITE" id="PS52016">
    <property type="entry name" value="TONB_DEPENDENT_REC_3"/>
    <property type="match status" value="1"/>
</dbReference>
<accession>A0A1S1U3A2</accession>
<name>A0A1S1U3A2_9BURK</name>
<comment type="subcellular location">
    <subcellularLocation>
        <location evidence="1 9">Cell outer membrane</location>
        <topology evidence="1 9">Multi-pass membrane protein</topology>
    </subcellularLocation>
</comment>
<evidence type="ECO:0000256" key="10">
    <source>
        <dbReference type="SAM" id="SignalP"/>
    </source>
</evidence>
<evidence type="ECO:0000256" key="9">
    <source>
        <dbReference type="PROSITE-ProRule" id="PRU01360"/>
    </source>
</evidence>
<dbReference type="RefSeq" id="WP_071079454.1">
    <property type="nucleotide sequence ID" value="NZ_LFKP01000013.1"/>
</dbReference>
<dbReference type="Gene3D" id="2.40.170.20">
    <property type="entry name" value="TonB-dependent receptor, beta-barrel domain"/>
    <property type="match status" value="1"/>
</dbReference>
<evidence type="ECO:0000256" key="1">
    <source>
        <dbReference type="ARBA" id="ARBA00004571"/>
    </source>
</evidence>
<feature type="domain" description="TonB-dependent receptor plug" evidence="11">
    <location>
        <begin position="57"/>
        <end position="174"/>
    </location>
</feature>
<evidence type="ECO:0000313" key="13">
    <source>
        <dbReference type="Proteomes" id="UP000179840"/>
    </source>
</evidence>
<keyword evidence="10" id="KW-0732">Signal</keyword>
<keyword evidence="8 9" id="KW-0998">Cell outer membrane</keyword>
<evidence type="ECO:0000313" key="12">
    <source>
        <dbReference type="EMBL" id="OHV94628.1"/>
    </source>
</evidence>
<comment type="caution">
    <text evidence="12">The sequence shown here is derived from an EMBL/GenBank/DDBJ whole genome shotgun (WGS) entry which is preliminary data.</text>
</comment>
<dbReference type="GO" id="GO:0009279">
    <property type="term" value="C:cell outer membrane"/>
    <property type="evidence" value="ECO:0007669"/>
    <property type="project" value="UniProtKB-SubCell"/>
</dbReference>
<feature type="chain" id="PRO_5010276702" description="TonB-dependent receptor plug domain-containing protein" evidence="10">
    <location>
        <begin position="23"/>
        <end position="850"/>
    </location>
</feature>
<evidence type="ECO:0000256" key="5">
    <source>
        <dbReference type="ARBA" id="ARBA00022692"/>
    </source>
</evidence>
<gene>
    <name evidence="12" type="ORF">AKG95_24180</name>
</gene>
<comment type="similarity">
    <text evidence="2 9">Belongs to the TonB-dependent receptor family.</text>
</comment>
<keyword evidence="7" id="KW-0675">Receptor</keyword>
<evidence type="ECO:0000256" key="8">
    <source>
        <dbReference type="ARBA" id="ARBA00023237"/>
    </source>
</evidence>
<evidence type="ECO:0000256" key="4">
    <source>
        <dbReference type="ARBA" id="ARBA00022452"/>
    </source>
</evidence>
<dbReference type="SUPFAM" id="SSF56935">
    <property type="entry name" value="Porins"/>
    <property type="match status" value="1"/>
</dbReference>
<dbReference type="InterPro" id="IPR037066">
    <property type="entry name" value="Plug_dom_sf"/>
</dbReference>
<evidence type="ECO:0000256" key="3">
    <source>
        <dbReference type="ARBA" id="ARBA00022448"/>
    </source>
</evidence>
<keyword evidence="3 9" id="KW-0813">Transport</keyword>
<reference evidence="12 13" key="1">
    <citation type="submission" date="2015-06" db="EMBL/GenBank/DDBJ databases">
        <title>Draft genome sequencing of a biphenyl-degrading bacterium, Janthinobacterium lividum MEG1.</title>
        <authorList>
            <person name="Shimodaira J."/>
            <person name="Hatta T."/>
        </authorList>
    </citation>
    <scope>NUCLEOTIDE SEQUENCE [LARGE SCALE GENOMIC DNA]</scope>
    <source>
        <strain evidence="12 13">MEG1</strain>
    </source>
</reference>
<keyword evidence="5 9" id="KW-0812">Transmembrane</keyword>
<dbReference type="Pfam" id="PF07715">
    <property type="entry name" value="Plug"/>
    <property type="match status" value="1"/>
</dbReference>
<organism evidence="12 13">
    <name type="scientific">Janthinobacterium lividum</name>
    <dbReference type="NCBI Taxonomy" id="29581"/>
    <lineage>
        <taxon>Bacteria</taxon>
        <taxon>Pseudomonadati</taxon>
        <taxon>Pseudomonadota</taxon>
        <taxon>Betaproteobacteria</taxon>
        <taxon>Burkholderiales</taxon>
        <taxon>Oxalobacteraceae</taxon>
        <taxon>Janthinobacterium</taxon>
    </lineage>
</organism>
<keyword evidence="4 9" id="KW-1134">Transmembrane beta strand</keyword>
<sequence length="850" mass="93901">MSSILTLRQSVLAIGLAFGASAASPLVLAAEADADEPAPQVLPEVRAQAERVSVGEQRLDRRQIEALNGIDGNVTSLLRINPSVQFDNKQQASATQGELAPADISINGAKFYDNLYQMDGMSLNNDIGPASSNPASNTTPPSASQGFAIDTSLLCDVTVLDSNIGAEYGRFKGGVVKANTCAPTRKLSGQVSVESTRSSWMQYKLNDSQKESATTSTTAALQPEFEKWTYRAALQGKVTENFSLIGSFIRKTSDIPLNGYGNRLQSASDANRKVQKRGSDNAFVRGFWTIRPGVLADFSLMHAPASGDYFIANANNSTYHLKSGGTGINLGLTHSVGVLGNAKAEHRLSWNKMDSSRDADASVWKAWRYSSGKNWGVKTGTGATGWASNEGGWGDIDQEQENIAYQGKLKWEPLDLLGMSHTFQAGVELDNQRSSYVRHTQYEQYQASLNTNTCNMPGGAVDTQYCSLATPWNAASNVRGQYLAQRIIYYAGAYELNNKMRGAFLRDDVRLGDVRLRLGVRYDSDELSPKSSIAPRLSAFWDVAGKGTTLIEAGANRYYGRNFFDFYAHSKRLALQTSPQTRTLSGGLLKDWAAPVMAANWAWYKTGEMKVPYTDEKMLGISQQWGGVKWSAKRVLREGRDEMVQHLLSPANFYWDNVGRTDSKVWTFAAETARPLRWGDTATHVQFGYDRTRIHSSHADYADSLSDLAGDLKDYIYYQGKFMRWVDRPANNYNRPWTARLLLSTDIPAYRLKVDNFLRVRGPETGMAATGEAKLFDGAVATVFEDIMVGKSITWDMRVQYALPKTGPGEGFVNLGIENVSNRSNLLFQSTTEVVYEKGRQFTLELGYRF</sequence>
<evidence type="ECO:0000256" key="7">
    <source>
        <dbReference type="ARBA" id="ARBA00023170"/>
    </source>
</evidence>
<dbReference type="InterPro" id="IPR012910">
    <property type="entry name" value="Plug_dom"/>
</dbReference>
<dbReference type="AlphaFoldDB" id="A0A1S1U3A2"/>
<proteinExistence type="inferred from homology"/>
<dbReference type="EMBL" id="LFKP01000013">
    <property type="protein sequence ID" value="OHV94628.1"/>
    <property type="molecule type" value="Genomic_DNA"/>
</dbReference>
<dbReference type="InterPro" id="IPR039426">
    <property type="entry name" value="TonB-dep_rcpt-like"/>
</dbReference>
<evidence type="ECO:0000256" key="2">
    <source>
        <dbReference type="ARBA" id="ARBA00009810"/>
    </source>
</evidence>
<keyword evidence="6 9" id="KW-0472">Membrane</keyword>
<dbReference type="Gene3D" id="2.170.130.10">
    <property type="entry name" value="TonB-dependent receptor, plug domain"/>
    <property type="match status" value="1"/>
</dbReference>
<evidence type="ECO:0000259" key="11">
    <source>
        <dbReference type="Pfam" id="PF07715"/>
    </source>
</evidence>
<dbReference type="Proteomes" id="UP000179840">
    <property type="component" value="Unassembled WGS sequence"/>
</dbReference>
<protein>
    <recommendedName>
        <fullName evidence="11">TonB-dependent receptor plug domain-containing protein</fullName>
    </recommendedName>
</protein>
<dbReference type="InterPro" id="IPR036942">
    <property type="entry name" value="Beta-barrel_TonB_sf"/>
</dbReference>
<feature type="signal peptide" evidence="10">
    <location>
        <begin position="1"/>
        <end position="22"/>
    </location>
</feature>